<keyword evidence="3" id="KW-1185">Reference proteome</keyword>
<sequence length="331" mass="35066">MLGHQQLPSLSPQPPHSGLNSGYNSNDFASTNSPSPPLNSVGIRLPNAPLSDIAEYRTHSNDSVEYSNGEYIEYINKDPEIAYPDTYEDSYNNSSYNSTSISPSPHPPTPHSLPLPLSATNSPYLDSSHLASPHLGSPHLGSPGNMIPSPLADAQLSAGSSSNGSTNTLLETPSSAYSASVEILSRPDSANNAKTMTRSPSFGRDLLAPIGSGGGARNKAYTISTPYEAYLNASREERDLRMLYPARERSGSVSSAYSTSSASSAHSSRASSILNSVRSVHVPLPEVEGDGGDVLGSVSGSMSEMHMGFKHDSEVRSNQTLDPSILNDERV</sequence>
<protein>
    <submittedName>
        <fullName evidence="2">Uncharacterized protein</fullName>
    </submittedName>
</protein>
<feature type="compositionally biased region" description="Pro residues" evidence="1">
    <location>
        <begin position="104"/>
        <end position="113"/>
    </location>
</feature>
<feature type="compositionally biased region" description="Low complexity" evidence="1">
    <location>
        <begin position="90"/>
        <end position="103"/>
    </location>
</feature>
<evidence type="ECO:0000313" key="2">
    <source>
        <dbReference type="EMBL" id="KAJ3836658.1"/>
    </source>
</evidence>
<dbReference type="AlphaFoldDB" id="A0AA38P5F5"/>
<gene>
    <name evidence="2" type="ORF">F5878DRAFT_662791</name>
</gene>
<feature type="region of interest" description="Disordered" evidence="1">
    <location>
        <begin position="310"/>
        <end position="331"/>
    </location>
</feature>
<feature type="compositionally biased region" description="Low complexity" evidence="1">
    <location>
        <begin position="1"/>
        <end position="10"/>
    </location>
</feature>
<feature type="compositionally biased region" description="Polar residues" evidence="1">
    <location>
        <begin position="20"/>
        <end position="33"/>
    </location>
</feature>
<feature type="region of interest" description="Disordered" evidence="1">
    <location>
        <begin position="83"/>
        <end position="173"/>
    </location>
</feature>
<evidence type="ECO:0000256" key="1">
    <source>
        <dbReference type="SAM" id="MobiDB-lite"/>
    </source>
</evidence>
<dbReference type="Proteomes" id="UP001163846">
    <property type="component" value="Unassembled WGS sequence"/>
</dbReference>
<dbReference type="EMBL" id="MU806303">
    <property type="protein sequence ID" value="KAJ3836658.1"/>
    <property type="molecule type" value="Genomic_DNA"/>
</dbReference>
<organism evidence="2 3">
    <name type="scientific">Lentinula raphanica</name>
    <dbReference type="NCBI Taxonomy" id="153919"/>
    <lineage>
        <taxon>Eukaryota</taxon>
        <taxon>Fungi</taxon>
        <taxon>Dikarya</taxon>
        <taxon>Basidiomycota</taxon>
        <taxon>Agaricomycotina</taxon>
        <taxon>Agaricomycetes</taxon>
        <taxon>Agaricomycetidae</taxon>
        <taxon>Agaricales</taxon>
        <taxon>Marasmiineae</taxon>
        <taxon>Omphalotaceae</taxon>
        <taxon>Lentinula</taxon>
    </lineage>
</organism>
<name>A0AA38P5F5_9AGAR</name>
<feature type="region of interest" description="Disordered" evidence="1">
    <location>
        <begin position="1"/>
        <end position="43"/>
    </location>
</feature>
<comment type="caution">
    <text evidence="2">The sequence shown here is derived from an EMBL/GenBank/DDBJ whole genome shotgun (WGS) entry which is preliminary data.</text>
</comment>
<accession>A0AA38P5F5</accession>
<feature type="compositionally biased region" description="Low complexity" evidence="1">
    <location>
        <begin position="159"/>
        <end position="170"/>
    </location>
</feature>
<reference evidence="2" key="1">
    <citation type="submission" date="2022-08" db="EMBL/GenBank/DDBJ databases">
        <authorList>
            <consortium name="DOE Joint Genome Institute"/>
            <person name="Min B."/>
            <person name="Riley R."/>
            <person name="Sierra-Patev S."/>
            <person name="Naranjo-Ortiz M."/>
            <person name="Looney B."/>
            <person name="Konkel Z."/>
            <person name="Slot J.C."/>
            <person name="Sakamoto Y."/>
            <person name="Steenwyk J.L."/>
            <person name="Rokas A."/>
            <person name="Carro J."/>
            <person name="Camarero S."/>
            <person name="Ferreira P."/>
            <person name="Molpeceres G."/>
            <person name="Ruiz-Duenas F.J."/>
            <person name="Serrano A."/>
            <person name="Henrissat B."/>
            <person name="Drula E."/>
            <person name="Hughes K.W."/>
            <person name="Mata J.L."/>
            <person name="Ishikawa N.K."/>
            <person name="Vargas-Isla R."/>
            <person name="Ushijima S."/>
            <person name="Smith C.A."/>
            <person name="Ahrendt S."/>
            <person name="Andreopoulos W."/>
            <person name="He G."/>
            <person name="Labutti K."/>
            <person name="Lipzen A."/>
            <person name="Ng V."/>
            <person name="Sandor L."/>
            <person name="Barry K."/>
            <person name="Martinez A.T."/>
            <person name="Xiao Y."/>
            <person name="Gibbons J.G."/>
            <person name="Terashima K."/>
            <person name="Hibbett D.S."/>
            <person name="Grigoriev I.V."/>
        </authorList>
    </citation>
    <scope>NUCLEOTIDE SEQUENCE</scope>
    <source>
        <strain evidence="2">TFB9207</strain>
    </source>
</reference>
<evidence type="ECO:0000313" key="3">
    <source>
        <dbReference type="Proteomes" id="UP001163846"/>
    </source>
</evidence>
<proteinExistence type="predicted"/>